<keyword evidence="2" id="KW-1185">Reference proteome</keyword>
<protein>
    <submittedName>
        <fullName evidence="1">Uncharacterized protein</fullName>
    </submittedName>
</protein>
<dbReference type="GeneID" id="66103813"/>
<proteinExistence type="predicted"/>
<accession>A0A9P7VGD2</accession>
<dbReference type="EMBL" id="MU250571">
    <property type="protein sequence ID" value="KAG7440476.1"/>
    <property type="molecule type" value="Genomic_DNA"/>
</dbReference>
<name>A0A9P7VGD2_9AGAR</name>
<reference evidence="1" key="1">
    <citation type="submission" date="2020-11" db="EMBL/GenBank/DDBJ databases">
        <title>Adaptations for nitrogen fixation in a non-lichenized fungal sporocarp promotes dispersal by wood-feeding termites.</title>
        <authorList>
            <consortium name="DOE Joint Genome Institute"/>
            <person name="Koch R.A."/>
            <person name="Yoon G."/>
            <person name="Arayal U."/>
            <person name="Lail K."/>
            <person name="Amirebrahimi M."/>
            <person name="Labutti K."/>
            <person name="Lipzen A."/>
            <person name="Riley R."/>
            <person name="Barry K."/>
            <person name="Henrissat B."/>
            <person name="Grigoriev I.V."/>
            <person name="Herr J.R."/>
            <person name="Aime M.C."/>
        </authorList>
    </citation>
    <scope>NUCLEOTIDE SEQUENCE</scope>
    <source>
        <strain evidence="1">MCA 3950</strain>
    </source>
</reference>
<comment type="caution">
    <text evidence="1">The sequence shown here is derived from an EMBL/GenBank/DDBJ whole genome shotgun (WGS) entry which is preliminary data.</text>
</comment>
<evidence type="ECO:0000313" key="1">
    <source>
        <dbReference type="EMBL" id="KAG7440476.1"/>
    </source>
</evidence>
<organism evidence="1 2">
    <name type="scientific">Guyanagaster necrorhizus</name>
    <dbReference type="NCBI Taxonomy" id="856835"/>
    <lineage>
        <taxon>Eukaryota</taxon>
        <taxon>Fungi</taxon>
        <taxon>Dikarya</taxon>
        <taxon>Basidiomycota</taxon>
        <taxon>Agaricomycotina</taxon>
        <taxon>Agaricomycetes</taxon>
        <taxon>Agaricomycetidae</taxon>
        <taxon>Agaricales</taxon>
        <taxon>Marasmiineae</taxon>
        <taxon>Physalacriaceae</taxon>
        <taxon>Guyanagaster</taxon>
    </lineage>
</organism>
<evidence type="ECO:0000313" key="2">
    <source>
        <dbReference type="Proteomes" id="UP000812287"/>
    </source>
</evidence>
<dbReference type="Proteomes" id="UP000812287">
    <property type="component" value="Unassembled WGS sequence"/>
</dbReference>
<sequence length="86" mass="9528">MILLCLTTQSWCRKGLIDASAPPTAPSLVSSHRCLNFSIGSNAFHSKSTDSMQDVLRRTAETHDEGKLFGQLSCERVLWRTCVNSD</sequence>
<dbReference type="RefSeq" id="XP_043033976.1">
    <property type="nucleotide sequence ID" value="XM_043181517.1"/>
</dbReference>
<dbReference type="AlphaFoldDB" id="A0A9P7VGD2"/>
<gene>
    <name evidence="1" type="ORF">BT62DRAFT_584950</name>
</gene>